<comment type="caution">
    <text evidence="1">The sequence shown here is derived from an EMBL/GenBank/DDBJ whole genome shotgun (WGS) entry which is preliminary data.</text>
</comment>
<evidence type="ECO:0000313" key="2">
    <source>
        <dbReference type="Proteomes" id="UP000325333"/>
    </source>
</evidence>
<sequence length="48" mass="5600">MHKNALEVGVCVRTMRERHGRRSNFAISDAAARDVRRSRFPAISWRMT</sequence>
<dbReference type="AlphaFoldDB" id="A0A5B0L0W2"/>
<accession>A0A5B0L0W2</accession>
<dbReference type="Proteomes" id="UP000325333">
    <property type="component" value="Unassembled WGS sequence"/>
</dbReference>
<organism evidence="1 2">
    <name type="scientific">Azospirillum argentinense</name>
    <dbReference type="NCBI Taxonomy" id="2970906"/>
    <lineage>
        <taxon>Bacteria</taxon>
        <taxon>Pseudomonadati</taxon>
        <taxon>Pseudomonadota</taxon>
        <taxon>Alphaproteobacteria</taxon>
        <taxon>Rhodospirillales</taxon>
        <taxon>Azospirillaceae</taxon>
        <taxon>Azospirillum</taxon>
    </lineage>
</organism>
<gene>
    <name evidence="1" type="ORF">FH063_003767</name>
</gene>
<dbReference type="EMBL" id="VEWN01000003">
    <property type="protein sequence ID" value="KAA1056894.1"/>
    <property type="molecule type" value="Genomic_DNA"/>
</dbReference>
<name>A0A5B0L0W2_9PROT</name>
<reference evidence="1 2" key="1">
    <citation type="submission" date="2019-07" db="EMBL/GenBank/DDBJ databases">
        <title>Genome sequencing of the stress-tolerant strain Azospirillum brasilense Az19.</title>
        <authorList>
            <person name="Maroniche G.A."/>
            <person name="Garcia J.E."/>
            <person name="Pagnussat L."/>
            <person name="Amenta M."/>
            <person name="Creus C.M."/>
        </authorList>
    </citation>
    <scope>NUCLEOTIDE SEQUENCE [LARGE SCALE GENOMIC DNA]</scope>
    <source>
        <strain evidence="1 2">Az19</strain>
    </source>
</reference>
<protein>
    <submittedName>
        <fullName evidence="1">Uncharacterized protein</fullName>
    </submittedName>
</protein>
<proteinExistence type="predicted"/>
<evidence type="ECO:0000313" key="1">
    <source>
        <dbReference type="EMBL" id="KAA1056894.1"/>
    </source>
</evidence>